<proteinExistence type="predicted"/>
<evidence type="ECO:0000256" key="2">
    <source>
        <dbReference type="SAM" id="SignalP"/>
    </source>
</evidence>
<feature type="signal peptide" evidence="2">
    <location>
        <begin position="1"/>
        <end position="28"/>
    </location>
</feature>
<accession>A0ABQ3EH86</accession>
<name>A0ABQ3EH86_9GAMM</name>
<organism evidence="3 4">
    <name type="scientific">Salinicola rhizosphaerae</name>
    <dbReference type="NCBI Taxonomy" id="1443141"/>
    <lineage>
        <taxon>Bacteria</taxon>
        <taxon>Pseudomonadati</taxon>
        <taxon>Pseudomonadota</taxon>
        <taxon>Gammaproteobacteria</taxon>
        <taxon>Oceanospirillales</taxon>
        <taxon>Halomonadaceae</taxon>
        <taxon>Salinicola</taxon>
    </lineage>
</organism>
<evidence type="ECO:0000256" key="1">
    <source>
        <dbReference type="SAM" id="MobiDB-lite"/>
    </source>
</evidence>
<dbReference type="RefSeq" id="WP_229809182.1">
    <property type="nucleotide sequence ID" value="NZ_BMZI01000008.1"/>
</dbReference>
<feature type="region of interest" description="Disordered" evidence="1">
    <location>
        <begin position="114"/>
        <end position="142"/>
    </location>
</feature>
<feature type="compositionally biased region" description="Low complexity" evidence="1">
    <location>
        <begin position="126"/>
        <end position="142"/>
    </location>
</feature>
<evidence type="ECO:0000313" key="4">
    <source>
        <dbReference type="Proteomes" id="UP000646745"/>
    </source>
</evidence>
<protein>
    <submittedName>
        <fullName evidence="3">Uncharacterized protein</fullName>
    </submittedName>
</protein>
<reference evidence="4" key="1">
    <citation type="journal article" date="2019" name="Int. J. Syst. Evol. Microbiol.">
        <title>The Global Catalogue of Microorganisms (GCM) 10K type strain sequencing project: providing services to taxonomists for standard genome sequencing and annotation.</title>
        <authorList>
            <consortium name="The Broad Institute Genomics Platform"/>
            <consortium name="The Broad Institute Genome Sequencing Center for Infectious Disease"/>
            <person name="Wu L."/>
            <person name="Ma J."/>
        </authorList>
    </citation>
    <scope>NUCLEOTIDE SEQUENCE [LARGE SCALE GENOMIC DNA]</scope>
    <source>
        <strain evidence="4">KCTC 32998</strain>
    </source>
</reference>
<keyword evidence="4" id="KW-1185">Reference proteome</keyword>
<feature type="chain" id="PRO_5046494817" evidence="2">
    <location>
        <begin position="29"/>
        <end position="142"/>
    </location>
</feature>
<sequence length="142" mass="14730">MRHLLLTQRHALGFSAIAIALASAAAHASSDDAWEAQRQDLVAQCEDASQFPDAAPAGEPVIFDDEAGMTALLIQGHYPQAHMNGQAGQELCLYLRASQEVYIADADKLAIGSDALPSTPTDAMNASPDAAAAASDDTPASP</sequence>
<keyword evidence="2" id="KW-0732">Signal</keyword>
<evidence type="ECO:0000313" key="3">
    <source>
        <dbReference type="EMBL" id="GHB32306.1"/>
    </source>
</evidence>
<gene>
    <name evidence="3" type="ORF">GCM10009038_33860</name>
</gene>
<dbReference type="Proteomes" id="UP000646745">
    <property type="component" value="Unassembled WGS sequence"/>
</dbReference>
<dbReference type="EMBL" id="BMZI01000008">
    <property type="protein sequence ID" value="GHB32306.1"/>
    <property type="molecule type" value="Genomic_DNA"/>
</dbReference>
<comment type="caution">
    <text evidence="3">The sequence shown here is derived from an EMBL/GenBank/DDBJ whole genome shotgun (WGS) entry which is preliminary data.</text>
</comment>